<organism evidence="3 4">
    <name type="scientific">Discostella pseudostelligera</name>
    <dbReference type="NCBI Taxonomy" id="259834"/>
    <lineage>
        <taxon>Eukaryota</taxon>
        <taxon>Sar</taxon>
        <taxon>Stramenopiles</taxon>
        <taxon>Ochrophyta</taxon>
        <taxon>Bacillariophyta</taxon>
        <taxon>Coscinodiscophyceae</taxon>
        <taxon>Thalassiosirophycidae</taxon>
        <taxon>Stephanodiscales</taxon>
        <taxon>Stephanodiscaceae</taxon>
        <taxon>Discostella</taxon>
    </lineage>
</organism>
<name>A0ABD3MCA3_9STRA</name>
<dbReference type="PROSITE" id="PS50833">
    <property type="entry name" value="BRIX"/>
    <property type="match status" value="1"/>
</dbReference>
<feature type="region of interest" description="Disordered" evidence="1">
    <location>
        <begin position="382"/>
        <end position="498"/>
    </location>
</feature>
<dbReference type="InterPro" id="IPR045112">
    <property type="entry name" value="PPAN-like"/>
</dbReference>
<feature type="region of interest" description="Disordered" evidence="1">
    <location>
        <begin position="200"/>
        <end position="223"/>
    </location>
</feature>
<evidence type="ECO:0000259" key="2">
    <source>
        <dbReference type="PROSITE" id="PS50833"/>
    </source>
</evidence>
<protein>
    <recommendedName>
        <fullName evidence="2">Brix domain-containing protein</fullName>
    </recommendedName>
</protein>
<feature type="region of interest" description="Disordered" evidence="1">
    <location>
        <begin position="273"/>
        <end position="327"/>
    </location>
</feature>
<dbReference type="Proteomes" id="UP001530293">
    <property type="component" value="Unassembled WGS sequence"/>
</dbReference>
<evidence type="ECO:0000256" key="1">
    <source>
        <dbReference type="SAM" id="MobiDB-lite"/>
    </source>
</evidence>
<dbReference type="PANTHER" id="PTHR12661">
    <property type="entry name" value="PETER PAN-RELATED"/>
    <property type="match status" value="1"/>
</dbReference>
<feature type="domain" description="Brix" evidence="2">
    <location>
        <begin position="35"/>
        <end position="354"/>
    </location>
</feature>
<feature type="compositionally biased region" description="Low complexity" evidence="1">
    <location>
        <begin position="314"/>
        <end position="327"/>
    </location>
</feature>
<feature type="compositionally biased region" description="Basic and acidic residues" evidence="1">
    <location>
        <begin position="401"/>
        <end position="426"/>
    </location>
</feature>
<dbReference type="InterPro" id="IPR007109">
    <property type="entry name" value="Brix"/>
</dbReference>
<comment type="caution">
    <text evidence="3">The sequence shown here is derived from an EMBL/GenBank/DDBJ whole genome shotgun (WGS) entry which is preliminary data.</text>
</comment>
<dbReference type="Pfam" id="PF04427">
    <property type="entry name" value="Brix"/>
    <property type="match status" value="1"/>
</dbReference>
<reference evidence="3 4" key="1">
    <citation type="submission" date="2024-10" db="EMBL/GenBank/DDBJ databases">
        <title>Updated reference genomes for cyclostephanoid diatoms.</title>
        <authorList>
            <person name="Roberts W.R."/>
            <person name="Alverson A.J."/>
        </authorList>
    </citation>
    <scope>NUCLEOTIDE SEQUENCE [LARGE SCALE GENOMIC DNA]</scope>
    <source>
        <strain evidence="3 4">AJA232-27</strain>
    </source>
</reference>
<dbReference type="EMBL" id="JALLBG020000155">
    <property type="protein sequence ID" value="KAL3761232.1"/>
    <property type="molecule type" value="Genomic_DNA"/>
</dbReference>
<feature type="compositionally biased region" description="Acidic residues" evidence="1">
    <location>
        <begin position="434"/>
        <end position="498"/>
    </location>
</feature>
<evidence type="ECO:0000313" key="4">
    <source>
        <dbReference type="Proteomes" id="UP001530293"/>
    </source>
</evidence>
<feature type="compositionally biased region" description="Basic and acidic residues" evidence="1">
    <location>
        <begin position="382"/>
        <end position="391"/>
    </location>
</feature>
<dbReference type="SMART" id="SM00879">
    <property type="entry name" value="Brix"/>
    <property type="match status" value="1"/>
</dbReference>
<dbReference type="AlphaFoldDB" id="A0ABD3MCA3"/>
<dbReference type="PANTHER" id="PTHR12661:SF5">
    <property type="entry name" value="SUPPRESSOR OF SWI4 1 HOMOLOG"/>
    <property type="match status" value="1"/>
</dbReference>
<sequence>MPRRGRKRKKTRTHVVETDARITSALHSNDELKTPRSLVIRRGKTESELIELVSDMRKFMRPHTAVNFKEDASNRKLKLSHYASSLTGSLGITHILALSQNSSKITLRICRSPSGPTLSFRVKRFTLGRQIRSVQRRPYDSIKAYDSPPIVVTNNFGDVTAPPHVKLMRITFQNMFPPINVSTVKLGECRRVVLFNFIRRDNPSTPSDGSDKNNNNNIDDDLEDEEVEVRHYAIRTKPVGIDRKVRRLIEAKIPNLSKLNDIADYITNDHGGVGGAGGGSGNMSTGEISDSEAEDETAHVELPISKKKGKKTKTSNSSISSTSTTTNNKSALKLIELGPRLRLKLYKVERGLSSGDVMYHAYVHKSPTEVAELKARKEAEATLKKRRREEQEANVARKKRAKEEKKEARELRRKEREERAMAELRGEGGGIGVDGEDDSDDDDEDDQISDGEDVVDDSESEEEDNGNDGDHADEEESDSRSEDEGDSEDEEGDDGEDD</sequence>
<keyword evidence="4" id="KW-1185">Reference proteome</keyword>
<accession>A0ABD3MCA3</accession>
<evidence type="ECO:0000313" key="3">
    <source>
        <dbReference type="EMBL" id="KAL3761232.1"/>
    </source>
</evidence>
<proteinExistence type="predicted"/>
<gene>
    <name evidence="3" type="ORF">ACHAWU_007049</name>
</gene>